<evidence type="ECO:0000259" key="1">
    <source>
        <dbReference type="Pfam" id="PF12867"/>
    </source>
</evidence>
<evidence type="ECO:0000313" key="2">
    <source>
        <dbReference type="EMBL" id="QDU88062.1"/>
    </source>
</evidence>
<dbReference type="OrthoDB" id="268680at2"/>
<gene>
    <name evidence="2" type="ORF">Pla175_14320</name>
</gene>
<dbReference type="EMBL" id="CP036291">
    <property type="protein sequence ID" value="QDU88062.1"/>
    <property type="molecule type" value="Genomic_DNA"/>
</dbReference>
<reference evidence="2 3" key="1">
    <citation type="submission" date="2019-02" db="EMBL/GenBank/DDBJ databases">
        <title>Deep-cultivation of Planctomycetes and their phenomic and genomic characterization uncovers novel biology.</title>
        <authorList>
            <person name="Wiegand S."/>
            <person name="Jogler M."/>
            <person name="Boedeker C."/>
            <person name="Pinto D."/>
            <person name="Vollmers J."/>
            <person name="Rivas-Marin E."/>
            <person name="Kohn T."/>
            <person name="Peeters S.H."/>
            <person name="Heuer A."/>
            <person name="Rast P."/>
            <person name="Oberbeckmann S."/>
            <person name="Bunk B."/>
            <person name="Jeske O."/>
            <person name="Meyerdierks A."/>
            <person name="Storesund J.E."/>
            <person name="Kallscheuer N."/>
            <person name="Luecker S."/>
            <person name="Lage O.M."/>
            <person name="Pohl T."/>
            <person name="Merkel B.J."/>
            <person name="Hornburger P."/>
            <person name="Mueller R.-W."/>
            <person name="Bruemmer F."/>
            <person name="Labrenz M."/>
            <person name="Spormann A.M."/>
            <person name="Op den Camp H."/>
            <person name="Overmann J."/>
            <person name="Amann R."/>
            <person name="Jetten M.S.M."/>
            <person name="Mascher T."/>
            <person name="Medema M.H."/>
            <person name="Devos D.P."/>
            <person name="Kaster A.-K."/>
            <person name="Ovreas L."/>
            <person name="Rohde M."/>
            <person name="Galperin M.Y."/>
            <person name="Jogler C."/>
        </authorList>
    </citation>
    <scope>NUCLEOTIDE SEQUENCE [LARGE SCALE GENOMIC DNA]</scope>
    <source>
        <strain evidence="2 3">Pla175</strain>
    </source>
</reference>
<sequence>MNDPLLRLYDFTLGYCQRLLEDVDEEQMQLQPSPGVNPPAWIVGHLAICTDFALGLLGEPKRLPAEWSEEFGPGSEPLSQQHPYPSKAELLIALKEGHAAVVAALPRVDPESLTVPNPIESAVLRRAFPTAGDLLAHLMSTHESFHLGHLSNWRRQMGRPPLF</sequence>
<dbReference type="InterPro" id="IPR024775">
    <property type="entry name" value="DinB-like"/>
</dbReference>
<keyword evidence="3" id="KW-1185">Reference proteome</keyword>
<organism evidence="2 3">
    <name type="scientific">Pirellulimonas nuda</name>
    <dbReference type="NCBI Taxonomy" id="2528009"/>
    <lineage>
        <taxon>Bacteria</taxon>
        <taxon>Pseudomonadati</taxon>
        <taxon>Planctomycetota</taxon>
        <taxon>Planctomycetia</taxon>
        <taxon>Pirellulales</taxon>
        <taxon>Lacipirellulaceae</taxon>
        <taxon>Pirellulimonas</taxon>
    </lineage>
</organism>
<dbReference type="AlphaFoldDB" id="A0A518D9B2"/>
<name>A0A518D9B2_9BACT</name>
<feature type="domain" description="DinB-like" evidence="1">
    <location>
        <begin position="16"/>
        <end position="149"/>
    </location>
</feature>
<proteinExistence type="predicted"/>
<dbReference type="KEGG" id="pnd:Pla175_14320"/>
<evidence type="ECO:0000313" key="3">
    <source>
        <dbReference type="Proteomes" id="UP000317429"/>
    </source>
</evidence>
<dbReference type="RefSeq" id="WP_145282582.1">
    <property type="nucleotide sequence ID" value="NZ_CP036291.1"/>
</dbReference>
<dbReference type="SUPFAM" id="SSF109854">
    <property type="entry name" value="DinB/YfiT-like putative metalloenzymes"/>
    <property type="match status" value="1"/>
</dbReference>
<dbReference type="Proteomes" id="UP000317429">
    <property type="component" value="Chromosome"/>
</dbReference>
<accession>A0A518D9B2</accession>
<protein>
    <submittedName>
        <fullName evidence="2">DinB superfamily protein</fullName>
    </submittedName>
</protein>
<dbReference type="InterPro" id="IPR034660">
    <property type="entry name" value="DinB/YfiT-like"/>
</dbReference>
<dbReference type="Gene3D" id="1.20.120.450">
    <property type="entry name" value="dinb family like domain"/>
    <property type="match status" value="1"/>
</dbReference>
<dbReference type="Pfam" id="PF12867">
    <property type="entry name" value="DinB_2"/>
    <property type="match status" value="1"/>
</dbReference>